<evidence type="ECO:0000256" key="1">
    <source>
        <dbReference type="ARBA" id="ARBA00005031"/>
    </source>
</evidence>
<dbReference type="SFLD" id="SFLDS00001">
    <property type="entry name" value="Enolase"/>
    <property type="match status" value="1"/>
</dbReference>
<feature type="domain" description="Enolase C-terminal TIM barrel" evidence="13">
    <location>
        <begin position="393"/>
        <end position="679"/>
    </location>
</feature>
<keyword evidence="9 12" id="KW-0324">Glycolysis</keyword>
<dbReference type="SFLD" id="SFLDF00002">
    <property type="entry name" value="enolase"/>
    <property type="match status" value="1"/>
</dbReference>
<dbReference type="InterPro" id="IPR029017">
    <property type="entry name" value="Enolase-like_N"/>
</dbReference>
<evidence type="ECO:0000256" key="8">
    <source>
        <dbReference type="ARBA" id="ARBA00022842"/>
    </source>
</evidence>
<dbReference type="FunFam" id="3.20.20.120:FF:000001">
    <property type="entry name" value="Enolase"/>
    <property type="match status" value="1"/>
</dbReference>
<dbReference type="Pfam" id="PF03952">
    <property type="entry name" value="Enolase_N"/>
    <property type="match status" value="1"/>
</dbReference>
<dbReference type="SMART" id="SM01193">
    <property type="entry name" value="Enolase_N"/>
    <property type="match status" value="1"/>
</dbReference>
<organism evidence="15 16">
    <name type="scientific">Allorhodopirellula solitaria</name>
    <dbReference type="NCBI Taxonomy" id="2527987"/>
    <lineage>
        <taxon>Bacteria</taxon>
        <taxon>Pseudomonadati</taxon>
        <taxon>Planctomycetota</taxon>
        <taxon>Planctomycetia</taxon>
        <taxon>Pirellulales</taxon>
        <taxon>Pirellulaceae</taxon>
        <taxon>Allorhodopirellula</taxon>
    </lineage>
</organism>
<evidence type="ECO:0000313" key="15">
    <source>
        <dbReference type="EMBL" id="TWT64832.1"/>
    </source>
</evidence>
<feature type="active site" description="Proton acceptor" evidence="12">
    <location>
        <position position="591"/>
    </location>
</feature>
<evidence type="ECO:0000256" key="11">
    <source>
        <dbReference type="ARBA" id="ARBA00045763"/>
    </source>
</evidence>
<evidence type="ECO:0000313" key="16">
    <source>
        <dbReference type="Proteomes" id="UP000318053"/>
    </source>
</evidence>
<dbReference type="SUPFAM" id="SSF54826">
    <property type="entry name" value="Enolase N-terminal domain-like"/>
    <property type="match status" value="1"/>
</dbReference>
<gene>
    <name evidence="12 15" type="primary">eno</name>
    <name evidence="15" type="ORF">CA85_36170</name>
</gene>
<name>A0A5C5XSZ9_9BACT</name>
<dbReference type="SMART" id="SM01192">
    <property type="entry name" value="Enolase_C"/>
    <property type="match status" value="1"/>
</dbReference>
<keyword evidence="16" id="KW-1185">Reference proteome</keyword>
<comment type="catalytic activity">
    <reaction evidence="12">
        <text>(2R)-2-phosphoglycerate = phosphoenolpyruvate + H2O</text>
        <dbReference type="Rhea" id="RHEA:10164"/>
        <dbReference type="ChEBI" id="CHEBI:15377"/>
        <dbReference type="ChEBI" id="CHEBI:58289"/>
        <dbReference type="ChEBI" id="CHEBI:58702"/>
        <dbReference type="EC" id="4.2.1.11"/>
    </reaction>
</comment>
<feature type="binding site" evidence="12">
    <location>
        <position position="539"/>
    </location>
    <ligand>
        <name>Mg(2+)</name>
        <dbReference type="ChEBI" id="CHEBI:18420"/>
    </ligand>
</feature>
<comment type="similarity">
    <text evidence="2 12">Belongs to the enolase family.</text>
</comment>
<dbReference type="Gene3D" id="3.30.390.10">
    <property type="entry name" value="Enolase-like, N-terminal domain"/>
    <property type="match status" value="1"/>
</dbReference>
<feature type="binding site" evidence="12">
    <location>
        <position position="591"/>
    </location>
    <ligand>
        <name>(2R)-2-phosphoglycerate</name>
        <dbReference type="ChEBI" id="CHEBI:58289"/>
    </ligand>
</feature>
<dbReference type="SUPFAM" id="SSF51604">
    <property type="entry name" value="Enolase C-terminal domain-like"/>
    <property type="match status" value="1"/>
</dbReference>
<feature type="binding site" evidence="12">
    <location>
        <position position="620"/>
    </location>
    <ligand>
        <name>(2R)-2-phosphoglycerate</name>
        <dbReference type="ChEBI" id="CHEBI:58289"/>
    </ligand>
</feature>
<keyword evidence="5 12" id="KW-0963">Cytoplasm</keyword>
<evidence type="ECO:0000256" key="3">
    <source>
        <dbReference type="ARBA" id="ARBA00012058"/>
    </source>
</evidence>
<dbReference type="InterPro" id="IPR036849">
    <property type="entry name" value="Enolase-like_C_sf"/>
</dbReference>
<dbReference type="GO" id="GO:0000015">
    <property type="term" value="C:phosphopyruvate hydratase complex"/>
    <property type="evidence" value="ECO:0007669"/>
    <property type="project" value="InterPro"/>
</dbReference>
<dbReference type="SFLD" id="SFLDG00178">
    <property type="entry name" value="enolase"/>
    <property type="match status" value="1"/>
</dbReference>
<evidence type="ECO:0000256" key="2">
    <source>
        <dbReference type="ARBA" id="ARBA00009604"/>
    </source>
</evidence>
<feature type="domain" description="Enolase N-terminal" evidence="14">
    <location>
        <begin position="258"/>
        <end position="388"/>
    </location>
</feature>
<dbReference type="InterPro" id="IPR020810">
    <property type="entry name" value="Enolase_C"/>
</dbReference>
<dbReference type="PANTHER" id="PTHR11902">
    <property type="entry name" value="ENOLASE"/>
    <property type="match status" value="1"/>
</dbReference>
<dbReference type="NCBIfam" id="TIGR01060">
    <property type="entry name" value="eno"/>
    <property type="match status" value="1"/>
</dbReference>
<dbReference type="InterPro" id="IPR020811">
    <property type="entry name" value="Enolase_N"/>
</dbReference>
<dbReference type="EMBL" id="SJPK01000009">
    <property type="protein sequence ID" value="TWT64832.1"/>
    <property type="molecule type" value="Genomic_DNA"/>
</dbReference>
<keyword evidence="10 12" id="KW-0456">Lyase</keyword>
<evidence type="ECO:0000259" key="13">
    <source>
        <dbReference type="SMART" id="SM01192"/>
    </source>
</evidence>
<dbReference type="InterPro" id="IPR000941">
    <property type="entry name" value="Enolase"/>
</dbReference>
<dbReference type="Proteomes" id="UP000318053">
    <property type="component" value="Unassembled WGS sequence"/>
</dbReference>
<dbReference type="CDD" id="cd03313">
    <property type="entry name" value="enolase"/>
    <property type="match status" value="1"/>
</dbReference>
<dbReference type="EC" id="4.2.1.11" evidence="3 12"/>
<dbReference type="GO" id="GO:0006096">
    <property type="term" value="P:glycolytic process"/>
    <property type="evidence" value="ECO:0007669"/>
    <property type="project" value="UniProtKB-UniRule"/>
</dbReference>
<dbReference type="PRINTS" id="PR00148">
    <property type="entry name" value="ENOLASE"/>
</dbReference>
<dbReference type="GO" id="GO:0005576">
    <property type="term" value="C:extracellular region"/>
    <property type="evidence" value="ECO:0007669"/>
    <property type="project" value="UniProtKB-SubCell"/>
</dbReference>
<evidence type="ECO:0000256" key="12">
    <source>
        <dbReference type="HAMAP-Rule" id="MF_00318"/>
    </source>
</evidence>
<evidence type="ECO:0000256" key="10">
    <source>
        <dbReference type="ARBA" id="ARBA00023239"/>
    </source>
</evidence>
<evidence type="ECO:0000256" key="9">
    <source>
        <dbReference type="ARBA" id="ARBA00023152"/>
    </source>
</evidence>
<comment type="cofactor">
    <cofactor evidence="12">
        <name>Mg(2+)</name>
        <dbReference type="ChEBI" id="CHEBI:18420"/>
    </cofactor>
    <text evidence="12">Binds a second Mg(2+) ion via substrate during catalysis.</text>
</comment>
<dbReference type="Gene3D" id="3.20.20.120">
    <property type="entry name" value="Enolase-like C-terminal domain"/>
    <property type="match status" value="1"/>
</dbReference>
<dbReference type="InterPro" id="IPR020809">
    <property type="entry name" value="Enolase_CS"/>
</dbReference>
<reference evidence="15 16" key="1">
    <citation type="submission" date="2019-02" db="EMBL/GenBank/DDBJ databases">
        <title>Deep-cultivation of Planctomycetes and their phenomic and genomic characterization uncovers novel biology.</title>
        <authorList>
            <person name="Wiegand S."/>
            <person name="Jogler M."/>
            <person name="Boedeker C."/>
            <person name="Pinto D."/>
            <person name="Vollmers J."/>
            <person name="Rivas-Marin E."/>
            <person name="Kohn T."/>
            <person name="Peeters S.H."/>
            <person name="Heuer A."/>
            <person name="Rast P."/>
            <person name="Oberbeckmann S."/>
            <person name="Bunk B."/>
            <person name="Jeske O."/>
            <person name="Meyerdierks A."/>
            <person name="Storesund J.E."/>
            <person name="Kallscheuer N."/>
            <person name="Luecker S."/>
            <person name="Lage O.M."/>
            <person name="Pohl T."/>
            <person name="Merkel B.J."/>
            <person name="Hornburger P."/>
            <person name="Mueller R.-W."/>
            <person name="Bruemmer F."/>
            <person name="Labrenz M."/>
            <person name="Spormann A.M."/>
            <person name="Op Den Camp H."/>
            <person name="Overmann J."/>
            <person name="Amann R."/>
            <person name="Jetten M.S.M."/>
            <person name="Mascher T."/>
            <person name="Medema M.H."/>
            <person name="Devos D.P."/>
            <person name="Kaster A.-K."/>
            <person name="Ovreas L."/>
            <person name="Rohde M."/>
            <person name="Galperin M.Y."/>
            <person name="Jogler C."/>
        </authorList>
    </citation>
    <scope>NUCLEOTIDE SEQUENCE [LARGE SCALE GENOMIC DNA]</scope>
    <source>
        <strain evidence="15 16">CA85</strain>
    </source>
</reference>
<dbReference type="PROSITE" id="PS00164">
    <property type="entry name" value="ENOLASE"/>
    <property type="match status" value="1"/>
</dbReference>
<keyword evidence="8 12" id="KW-0460">Magnesium</keyword>
<dbReference type="GO" id="GO:0004634">
    <property type="term" value="F:phosphopyruvate hydratase activity"/>
    <property type="evidence" value="ECO:0007669"/>
    <property type="project" value="UniProtKB-UniRule"/>
</dbReference>
<evidence type="ECO:0000256" key="7">
    <source>
        <dbReference type="ARBA" id="ARBA00022723"/>
    </source>
</evidence>
<comment type="subcellular location">
    <subcellularLocation>
        <location evidence="12">Cytoplasm</location>
    </subcellularLocation>
    <subcellularLocation>
        <location evidence="12">Secreted</location>
    </subcellularLocation>
    <subcellularLocation>
        <location evidence="12">Cell surface</location>
    </subcellularLocation>
    <text evidence="12">Fractions of enolase are present in both the cytoplasm and on the cell surface.</text>
</comment>
<evidence type="ECO:0000256" key="4">
    <source>
        <dbReference type="ARBA" id="ARBA00017068"/>
    </source>
</evidence>
<dbReference type="PANTHER" id="PTHR11902:SF1">
    <property type="entry name" value="ENOLASE"/>
    <property type="match status" value="1"/>
</dbReference>
<dbReference type="HAMAP" id="MF_00318">
    <property type="entry name" value="Enolase"/>
    <property type="match status" value="1"/>
</dbReference>
<proteinExistence type="inferred from homology"/>
<dbReference type="GO" id="GO:0000287">
    <property type="term" value="F:magnesium ion binding"/>
    <property type="evidence" value="ECO:0007669"/>
    <property type="project" value="UniProtKB-UniRule"/>
</dbReference>
<protein>
    <recommendedName>
        <fullName evidence="4 12">Enolase</fullName>
        <ecNumber evidence="3 12">4.2.1.11</ecNumber>
    </recommendedName>
    <alternativeName>
        <fullName evidence="12">2-phospho-D-glycerate hydro-lyase</fullName>
    </alternativeName>
    <alternativeName>
        <fullName evidence="12">2-phosphoglycerate dehydratase</fullName>
    </alternativeName>
</protein>
<dbReference type="GO" id="GO:0009986">
    <property type="term" value="C:cell surface"/>
    <property type="evidence" value="ECO:0007669"/>
    <property type="project" value="UniProtKB-SubCell"/>
</dbReference>
<feature type="binding site" evidence="12">
    <location>
        <position position="417"/>
    </location>
    <ligand>
        <name>(2R)-2-phosphoglycerate</name>
        <dbReference type="ChEBI" id="CHEBI:58289"/>
    </ligand>
</feature>
<evidence type="ECO:0000259" key="14">
    <source>
        <dbReference type="SMART" id="SM01193"/>
    </source>
</evidence>
<evidence type="ECO:0000256" key="6">
    <source>
        <dbReference type="ARBA" id="ARBA00022525"/>
    </source>
</evidence>
<dbReference type="AlphaFoldDB" id="A0A5C5XSZ9"/>
<dbReference type="Pfam" id="PF00113">
    <property type="entry name" value="Enolase_C"/>
    <property type="match status" value="1"/>
</dbReference>
<feature type="binding site" evidence="12">
    <location>
        <position position="621"/>
    </location>
    <ligand>
        <name>(2R)-2-phosphoglycerate</name>
        <dbReference type="ChEBI" id="CHEBI:58289"/>
    </ligand>
</feature>
<feature type="active site" description="Proton donor" evidence="12">
    <location>
        <position position="459"/>
    </location>
</feature>
<evidence type="ECO:0000256" key="5">
    <source>
        <dbReference type="ARBA" id="ARBA00022490"/>
    </source>
</evidence>
<sequence length="682" mass="74193">MLQTALHVFSKNIGFQVHCVTDTAAAQCGGVEGVRNQSDREVGIVDALVIAHVDHGEADPVHCDAAFGNNLMDELGGDTEFQVRPWRIVASLDQLANRIDMTGHVVPTESITDGEGTLEIHLRFRDEFPQIRSQQGFLPRLEGKPVAVDLDYRQATAIDRDTVADLNGVILATVAECWCRNRNAFTGRLVVDSDDVSEGFDQSGEHGRWRSHEKRGGVFNLPLIGQTTPRKHNAQRYRHAPPFQFFQPSALQRIMTLIEAIHARQILDSRGNPTIECEVTLMDGAAGRAAVPSGASTGIHEAWELRDGDKSVFMGKGVTKAVENVNGKIADALEGMDATDQAAVDQAMIDLDGSPNKKNLGANAILGVSLATAHAAAASTNQPLFRYLGGCGARMLPAPMMNIINGGEHADNNVDVQEFMVMPLGFDRFSDALRAGTEIFHNLKKVLTDKGYNTAVGDEGGFAPDLKSNQEALDVIMTAIDKAGYKAGEQIWIALDAASTEFYDTKTEKYTIDGKQLSGDEMVDFFADWCNKYPICSIEDGCSEDDWDTWKKMTLKLGDKVQLVGDDLFVTNVERLQRGIDENIGNSILIKVNQIGTLTETIDAIQLAHRSGYTSISSHRSGETEDSTIADLAVALSTGQIKTGSASRSDRMAKYNQLLRIEELLGDSAQYGGPIFAAKCKS</sequence>
<comment type="function">
    <text evidence="11 12">Catalyzes the reversible conversion of 2-phosphoglycerate (2-PG) into phosphoenolpyruvate (PEP). It is essential for the degradation of carbohydrates via glycolysis.</text>
</comment>
<accession>A0A5C5XSZ9</accession>
<feature type="binding site" evidence="12">
    <location>
        <position position="642"/>
    </location>
    <ligand>
        <name>(2R)-2-phosphoglycerate</name>
        <dbReference type="ChEBI" id="CHEBI:58289"/>
    </ligand>
</feature>
<dbReference type="UniPathway" id="UPA00109">
    <property type="reaction ID" value="UER00187"/>
</dbReference>
<keyword evidence="6 12" id="KW-0964">Secreted</keyword>
<keyword evidence="7 12" id="KW-0479">Metal-binding</keyword>
<comment type="pathway">
    <text evidence="1 12">Carbohydrate degradation; glycolysis; pyruvate from D-glyceraldehyde 3-phosphate: step 4/5.</text>
</comment>
<comment type="caution">
    <text evidence="15">The sequence shown here is derived from an EMBL/GenBank/DDBJ whole genome shotgun (WGS) entry which is preliminary data.</text>
</comment>
<feature type="binding site" evidence="12">
    <location>
        <position position="496"/>
    </location>
    <ligand>
        <name>Mg(2+)</name>
        <dbReference type="ChEBI" id="CHEBI:18420"/>
    </ligand>
</feature>
<feature type="binding site" evidence="12">
    <location>
        <position position="566"/>
    </location>
    <ligand>
        <name>Mg(2+)</name>
        <dbReference type="ChEBI" id="CHEBI:18420"/>
    </ligand>
</feature>
<dbReference type="FunFam" id="3.30.390.10:FF:000001">
    <property type="entry name" value="Enolase"/>
    <property type="match status" value="1"/>
</dbReference>